<name>A0A812R7W7_SYMPI</name>
<dbReference type="Proteomes" id="UP000649617">
    <property type="component" value="Unassembled WGS sequence"/>
</dbReference>
<comment type="caution">
    <text evidence="2">The sequence shown here is derived from an EMBL/GenBank/DDBJ whole genome shotgun (WGS) entry which is preliminary data.</text>
</comment>
<accession>A0A812R7W7</accession>
<dbReference type="OrthoDB" id="407754at2759"/>
<sequence>MHGGADYFLEVLSQTIEQVWRMCEQSNGQRTFPANLVVIADNTVKSAKNQQVLRYLAYLVGKKIFRSATLFHLMVGHTHEDIDQLFAIVTALLKRKQSWETPDELLQYIREGLNSLNPGEFQSCSPPDPQSSPAARRGAVHARHITGVRNFDAWLDHPLAVRLYNAFRQRSTWTWAGEELPEVPHCFTMVLGNILATKHLDMLEASVEPDAVYCCVKMYVRGLMLSQPPLLVAPAARIRAVQSHGPNLVHAANSLSAKQIETFSRLARLCQDKYGLQEAAKALFSIITDRAYDVHCLSFLRNCHRQFLAQDEGNAQLPYLPGSCWRLMAEFQR</sequence>
<evidence type="ECO:0000259" key="1">
    <source>
        <dbReference type="Pfam" id="PF25273"/>
    </source>
</evidence>
<reference evidence="2" key="1">
    <citation type="submission" date="2021-02" db="EMBL/GenBank/DDBJ databases">
        <authorList>
            <person name="Dougan E. K."/>
            <person name="Rhodes N."/>
            <person name="Thang M."/>
            <person name="Chan C."/>
        </authorList>
    </citation>
    <scope>NUCLEOTIDE SEQUENCE</scope>
</reference>
<evidence type="ECO:0000313" key="3">
    <source>
        <dbReference type="Proteomes" id="UP000649617"/>
    </source>
</evidence>
<keyword evidence="3" id="KW-1185">Reference proteome</keyword>
<proteinExistence type="predicted"/>
<dbReference type="PANTHER" id="PTHR33153">
    <property type="entry name" value="MYND-TYPE DOMAIN-CONTAINING PROTEIN"/>
    <property type="match status" value="1"/>
</dbReference>
<dbReference type="PANTHER" id="PTHR33153:SF3">
    <property type="entry name" value="TRAFFICKING PROTEIN PARTICLE COMPLEX SUBUNIT 11 DOMAIN-CONTAINING PROTEIN"/>
    <property type="match status" value="1"/>
</dbReference>
<dbReference type="Pfam" id="PF25273">
    <property type="entry name" value="DUF7869"/>
    <property type="match status" value="1"/>
</dbReference>
<dbReference type="InterPro" id="IPR057191">
    <property type="entry name" value="DUF7869"/>
</dbReference>
<dbReference type="AlphaFoldDB" id="A0A812R7W7"/>
<dbReference type="EMBL" id="CAJNIZ010019455">
    <property type="protein sequence ID" value="CAE7426509.1"/>
    <property type="molecule type" value="Genomic_DNA"/>
</dbReference>
<feature type="domain" description="DUF7869" evidence="1">
    <location>
        <begin position="15"/>
        <end position="114"/>
    </location>
</feature>
<organism evidence="2 3">
    <name type="scientific">Symbiodinium pilosum</name>
    <name type="common">Dinoflagellate</name>
    <dbReference type="NCBI Taxonomy" id="2952"/>
    <lineage>
        <taxon>Eukaryota</taxon>
        <taxon>Sar</taxon>
        <taxon>Alveolata</taxon>
        <taxon>Dinophyceae</taxon>
        <taxon>Suessiales</taxon>
        <taxon>Symbiodiniaceae</taxon>
        <taxon>Symbiodinium</taxon>
    </lineage>
</organism>
<gene>
    <name evidence="2" type="ORF">SPIL2461_LOCUS10455</name>
</gene>
<evidence type="ECO:0000313" key="2">
    <source>
        <dbReference type="EMBL" id="CAE7426509.1"/>
    </source>
</evidence>
<protein>
    <recommendedName>
        <fullName evidence="1">DUF7869 domain-containing protein</fullName>
    </recommendedName>
</protein>